<dbReference type="AlphaFoldDB" id="A0A521C062"/>
<name>A0A521C062_9SPHI</name>
<dbReference type="Proteomes" id="UP000315971">
    <property type="component" value="Unassembled WGS sequence"/>
</dbReference>
<organism evidence="1 2">
    <name type="scientific">Solitalea koreensis</name>
    <dbReference type="NCBI Taxonomy" id="543615"/>
    <lineage>
        <taxon>Bacteria</taxon>
        <taxon>Pseudomonadati</taxon>
        <taxon>Bacteroidota</taxon>
        <taxon>Sphingobacteriia</taxon>
        <taxon>Sphingobacteriales</taxon>
        <taxon>Sphingobacteriaceae</taxon>
        <taxon>Solitalea</taxon>
    </lineage>
</organism>
<dbReference type="InterPro" id="IPR011008">
    <property type="entry name" value="Dimeric_a/b-barrel"/>
</dbReference>
<dbReference type="RefSeq" id="WP_142602262.1">
    <property type="nucleotide sequence ID" value="NZ_FXSZ01000003.1"/>
</dbReference>
<reference evidence="1 2" key="1">
    <citation type="submission" date="2017-05" db="EMBL/GenBank/DDBJ databases">
        <authorList>
            <person name="Varghese N."/>
            <person name="Submissions S."/>
        </authorList>
    </citation>
    <scope>NUCLEOTIDE SEQUENCE [LARGE SCALE GENOMIC DNA]</scope>
    <source>
        <strain evidence="1 2">DSM 21342</strain>
    </source>
</reference>
<accession>A0A521C062</accession>
<protein>
    <recommendedName>
        <fullName evidence="3">Antibiotic biosynthesis monooxygenase</fullName>
    </recommendedName>
</protein>
<evidence type="ECO:0008006" key="3">
    <source>
        <dbReference type="Google" id="ProtNLM"/>
    </source>
</evidence>
<proteinExistence type="predicted"/>
<dbReference type="OrthoDB" id="165208at2"/>
<evidence type="ECO:0000313" key="2">
    <source>
        <dbReference type="Proteomes" id="UP000315971"/>
    </source>
</evidence>
<evidence type="ECO:0000313" key="1">
    <source>
        <dbReference type="EMBL" id="SMO52110.1"/>
    </source>
</evidence>
<gene>
    <name evidence="1" type="ORF">SAMN06265350_10332</name>
</gene>
<keyword evidence="2" id="KW-1185">Reference proteome</keyword>
<sequence>MITRIWHGKTKASDADAYLDFLLKTGTKDYRATPGNIEVKVWRKIKANIAHFWTVSTWDNYESIKAFAGEDVEKAKYYPEDNNFLLEFEPTVLHCETFNVK</sequence>
<dbReference type="SUPFAM" id="SSF54909">
    <property type="entry name" value="Dimeric alpha+beta barrel"/>
    <property type="match status" value="1"/>
</dbReference>
<dbReference type="EMBL" id="FXSZ01000003">
    <property type="protein sequence ID" value="SMO52110.1"/>
    <property type="molecule type" value="Genomic_DNA"/>
</dbReference>